<dbReference type="RefSeq" id="WP_147289340.1">
    <property type="nucleotide sequence ID" value="NZ_AP022600.1"/>
</dbReference>
<organism evidence="2 3">
    <name type="scientific">Mycolicibacterium tokaiense</name>
    <dbReference type="NCBI Taxonomy" id="39695"/>
    <lineage>
        <taxon>Bacteria</taxon>
        <taxon>Bacillati</taxon>
        <taxon>Actinomycetota</taxon>
        <taxon>Actinomycetes</taxon>
        <taxon>Mycobacteriales</taxon>
        <taxon>Mycobacteriaceae</taxon>
        <taxon>Mycolicibacterium</taxon>
    </lineage>
</organism>
<evidence type="ECO:0000256" key="1">
    <source>
        <dbReference type="SAM" id="Phobius"/>
    </source>
</evidence>
<protein>
    <recommendedName>
        <fullName evidence="4">Alkaline shock response membrane anchor protein AmaP</fullName>
    </recommendedName>
</protein>
<keyword evidence="1" id="KW-0472">Membrane</keyword>
<evidence type="ECO:0008006" key="4">
    <source>
        <dbReference type="Google" id="ProtNLM"/>
    </source>
</evidence>
<keyword evidence="1" id="KW-1133">Transmembrane helix</keyword>
<feature type="transmembrane region" description="Helical" evidence="1">
    <location>
        <begin position="54"/>
        <end position="75"/>
    </location>
</feature>
<dbReference type="EMBL" id="UGQT01000001">
    <property type="protein sequence ID" value="STZ59264.1"/>
    <property type="molecule type" value="Genomic_DNA"/>
</dbReference>
<gene>
    <name evidence="2" type="ORF">NCTC10821_02790</name>
</gene>
<proteinExistence type="predicted"/>
<reference evidence="2 3" key="1">
    <citation type="submission" date="2018-06" db="EMBL/GenBank/DDBJ databases">
        <authorList>
            <consortium name="Pathogen Informatics"/>
            <person name="Doyle S."/>
        </authorList>
    </citation>
    <scope>NUCLEOTIDE SEQUENCE [LARGE SCALE GENOMIC DNA]</scope>
    <source>
        <strain evidence="2 3">NCTC10821</strain>
    </source>
</reference>
<evidence type="ECO:0000313" key="2">
    <source>
        <dbReference type="EMBL" id="STZ59264.1"/>
    </source>
</evidence>
<feature type="transmembrane region" description="Helical" evidence="1">
    <location>
        <begin position="12"/>
        <end position="34"/>
    </location>
</feature>
<dbReference type="AlphaFoldDB" id="A0A378TFG9"/>
<evidence type="ECO:0000313" key="3">
    <source>
        <dbReference type="Proteomes" id="UP000254978"/>
    </source>
</evidence>
<dbReference type="Proteomes" id="UP000254978">
    <property type="component" value="Unassembled WGS sequence"/>
</dbReference>
<dbReference type="OrthoDB" id="4621439at2"/>
<sequence>MSRLALVFDRMMVFLIGIGLFALGLGAVAWQRGMLWQGGPLDLSALTAVTGTSWWPWAQAAAGVLLALAALRWLMAHHQAPRLTRLPLPDEQGLSADPNAVAHVAADLLAQQPGVVKATGRAAAERDFPTITLTVTVAARNSLDTAVATTTDVARTMALMLGDAVAVRTVLRVDTKARRRIPL</sequence>
<name>A0A378TFG9_9MYCO</name>
<accession>A0A378TFG9</accession>
<keyword evidence="3" id="KW-1185">Reference proteome</keyword>
<keyword evidence="1" id="KW-0812">Transmembrane</keyword>